<dbReference type="GO" id="GO:0015631">
    <property type="term" value="F:tubulin binding"/>
    <property type="evidence" value="ECO:0007669"/>
    <property type="project" value="TreeGrafter"/>
</dbReference>
<dbReference type="GO" id="GO:0005737">
    <property type="term" value="C:cytoplasm"/>
    <property type="evidence" value="ECO:0007669"/>
    <property type="project" value="TreeGrafter"/>
</dbReference>
<name>A0A8S1MFM7_PARPR</name>
<dbReference type="InterPro" id="IPR033304">
    <property type="entry name" value="DLEC1"/>
</dbReference>
<dbReference type="EMBL" id="CAJJDM010000062">
    <property type="protein sequence ID" value="CAD8078938.1"/>
    <property type="molecule type" value="Genomic_DNA"/>
</dbReference>
<dbReference type="OMA" id="KKYQPHA"/>
<protein>
    <recommendedName>
        <fullName evidence="1">MSP domain-containing protein</fullName>
    </recommendedName>
</protein>
<comment type="caution">
    <text evidence="2">The sequence shown here is derived from an EMBL/GenBank/DDBJ whole genome shotgun (WGS) entry which is preliminary data.</text>
</comment>
<dbReference type="GO" id="GO:0008285">
    <property type="term" value="P:negative regulation of cell population proliferation"/>
    <property type="evidence" value="ECO:0007669"/>
    <property type="project" value="InterPro"/>
</dbReference>
<dbReference type="InterPro" id="IPR059041">
    <property type="entry name" value="Ig_DLEC1_1"/>
</dbReference>
<sequence length="1441" mass="165300">MQETIQLKPVTQKKNKSNFLLEMNEKDKEINNQIIKNMNKRVNYLKNPRFKINKAPVLFSYINTKQDIVVDKDQITSFRVFPKQLVFREYMLNGMYEIDLYVTNATGTLQRIKVLPPEKKEFQIAAIKYPTKEDGFIAPGMSAILKVRFNPSSLAEFDDTIAVITEDHILKVPLLARKEPPQLDLPSQLDCQSCWIGDQVETRFVVKNSGGEAGYRFFINNQQDQQEEENYIQIGNFYLSPAEFFLHKGETQIIQAIFKPDVEGEVIENIILGCDNLTQATLKLIGRGNMVELGILGIDNINLENQEQLQKIFFNDPIPKVETSRQLKIRNKTSVKVKYHWYLQNDDKELKLEDEQNYYSIQPQEGYFQPNEVIDFTIFLKSEEYYPLFQTAYLIIDDIPFESIRNPPPNLKQQFENNSQSVAIGSNSIKPSITYFEFELISKSALGEVSVTPQFYKFPIPICVNTLAQYKFKLSTTSKTQMKYQINPLQLDYFYIQDQQGVINNEAEIVLGIQSSEVGHKKLEYRVDFDYANSILITVFAEIIAPIISVKQSWLNYGLIQTYSLESQELTINNLSPVPALIKAQSGSDQRLLFNKDQFEIKPNSSISFKVEFQSREAETYNDFLYFQVENGDCIVLDVFAEVQNPSVSLNRLSLNIDTLYCGNTYTFDQRAQQYIQLQNLGNISTPFEWVVDNEKQDKYLVQFEPKKGVLKPKTNQIIKFSIKPKEGGKLNELFVCEVQGLQYPLGFEMNTMIYGLSVEYELVDDSAHISSKTSVSSKSKSLKDSRKSLLKADTEIKNQQMDKLEFYNCTINQPKQAKFLIKNTSGIHTQFNLYMRKYQPHALEEQSTIFDDFDAKSQAARTIKFAESSISKSVSKKGKITQGGRPVVLLTNKIEKTHNFTSEAGLKLNKQKKMEHDQRVYLSNNLGIAVVFEPSSGTLNAYGSVVVQVTVFNDICGLFEDLMCCDIRGLPTKEFPIAIDIKGSPIVISPSQLGFNYKTDFPTFDLGTYMRNFGTISRDFRVMNTGPQDIELEWKIYNLGNSTISDYFEIKITEPQLGSDQLCDVQFIANEPPESKDGPFQVVPNKERIKQRKEKHFTLHFTTQDTGNYSACLVARPRLINQDKTIGEVAFYVKSETITPYLTFDKLEKLEGGFQVKFQKWSSGYNQKQEKKLILVNRQKSSFVCTFEIEGPFKIMQTSTNSPQKYELGMKTEIAKTFNLVTDSHVELLIKFEGYQPNDPVNWPLTYKVYHHGSINIFYANGDKQSIELEGILLRPFVHLNTSGIDQVEGPEVLDFGDVQEDKTIAIYLSNLSLVPAQWKLQHQKNPLRKNIVDRTMTFEDKEEMKKTDDPSVFEFQITEGKLDGPSTMVHTLPHATCLPYQITIDDIRELGVQPFKILIRFKPTGELLYKSKYRIKVQDGPSVDFILRGTGKDLIKRKV</sequence>
<dbReference type="PANTHER" id="PTHR46348">
    <property type="entry name" value="DELETED IN LUNG AND ESOPHAGEAL CANCER PROTEIN 1"/>
    <property type="match status" value="1"/>
</dbReference>
<dbReference type="PANTHER" id="PTHR46348:SF1">
    <property type="entry name" value="DELETED IN LUNG AND ESOPHAGEAL CANCER PROTEIN 1"/>
    <property type="match status" value="1"/>
</dbReference>
<dbReference type="GO" id="GO:0005929">
    <property type="term" value="C:cilium"/>
    <property type="evidence" value="ECO:0007669"/>
    <property type="project" value="TreeGrafter"/>
</dbReference>
<dbReference type="PROSITE" id="PS50202">
    <property type="entry name" value="MSP"/>
    <property type="match status" value="1"/>
</dbReference>
<keyword evidence="3" id="KW-1185">Reference proteome</keyword>
<evidence type="ECO:0000313" key="2">
    <source>
        <dbReference type="EMBL" id="CAD8078938.1"/>
    </source>
</evidence>
<evidence type="ECO:0000313" key="3">
    <source>
        <dbReference type="Proteomes" id="UP000688137"/>
    </source>
</evidence>
<dbReference type="Pfam" id="PF23277">
    <property type="entry name" value="Ig_Dlec1_1"/>
    <property type="match status" value="1"/>
</dbReference>
<feature type="domain" description="MSP" evidence="1">
    <location>
        <begin position="300"/>
        <end position="434"/>
    </location>
</feature>
<proteinExistence type="predicted"/>
<accession>A0A8S1MFM7</accession>
<organism evidence="2 3">
    <name type="scientific">Paramecium primaurelia</name>
    <dbReference type="NCBI Taxonomy" id="5886"/>
    <lineage>
        <taxon>Eukaryota</taxon>
        <taxon>Sar</taxon>
        <taxon>Alveolata</taxon>
        <taxon>Ciliophora</taxon>
        <taxon>Intramacronucleata</taxon>
        <taxon>Oligohymenophorea</taxon>
        <taxon>Peniculida</taxon>
        <taxon>Parameciidae</taxon>
        <taxon>Paramecium</taxon>
    </lineage>
</organism>
<dbReference type="InterPro" id="IPR000535">
    <property type="entry name" value="MSP_dom"/>
</dbReference>
<gene>
    <name evidence="2" type="ORF">PPRIM_AZ9-3.1.T0610041</name>
</gene>
<reference evidence="2" key="1">
    <citation type="submission" date="2021-01" db="EMBL/GenBank/DDBJ databases">
        <authorList>
            <consortium name="Genoscope - CEA"/>
            <person name="William W."/>
        </authorList>
    </citation>
    <scope>NUCLEOTIDE SEQUENCE</scope>
</reference>
<evidence type="ECO:0000259" key="1">
    <source>
        <dbReference type="PROSITE" id="PS50202"/>
    </source>
</evidence>
<dbReference type="Proteomes" id="UP000688137">
    <property type="component" value="Unassembled WGS sequence"/>
</dbReference>